<dbReference type="NCBIfam" id="TIGR00515">
    <property type="entry name" value="accD"/>
    <property type="match status" value="1"/>
</dbReference>
<comment type="catalytic activity">
    <reaction evidence="13">
        <text>N(6)-carboxybiotinyl-L-lysyl-[protein] + acetyl-CoA = N(6)-biotinyl-L-lysyl-[protein] + malonyl-CoA</text>
        <dbReference type="Rhea" id="RHEA:54728"/>
        <dbReference type="Rhea" id="RHEA-COMP:10505"/>
        <dbReference type="Rhea" id="RHEA-COMP:10506"/>
        <dbReference type="ChEBI" id="CHEBI:57288"/>
        <dbReference type="ChEBI" id="CHEBI:57384"/>
        <dbReference type="ChEBI" id="CHEBI:83144"/>
        <dbReference type="ChEBI" id="CHEBI:83145"/>
        <dbReference type="EC" id="2.1.3.15"/>
    </reaction>
</comment>
<dbReference type="GO" id="GO:2001295">
    <property type="term" value="P:malonyl-CoA biosynthetic process"/>
    <property type="evidence" value="ECO:0007669"/>
    <property type="project" value="UniProtKB-UniRule"/>
</dbReference>
<comment type="function">
    <text evidence="12 13">Component of the acetyl coenzyme A carboxylase (ACC) complex. Biotin carboxylase (BC) catalyzes the carboxylation of biotin on its carrier protein (BCCP) and then the CO(2) group is transferred by the transcarboxylase to acetyl-CoA to form malonyl-CoA.</text>
</comment>
<feature type="zinc finger region" description="C4-type" evidence="13">
    <location>
        <begin position="29"/>
        <end position="51"/>
    </location>
</feature>
<dbReference type="EMBL" id="AEVT01000058">
    <property type="protein sequence ID" value="EGA70559.1"/>
    <property type="molecule type" value="Genomic_DNA"/>
</dbReference>
<evidence type="ECO:0000256" key="12">
    <source>
        <dbReference type="ARBA" id="ARBA00025280"/>
    </source>
</evidence>
<comment type="similarity">
    <text evidence="13">Belongs to the AccD/PCCB family.</text>
</comment>
<evidence type="ECO:0000256" key="3">
    <source>
        <dbReference type="ARBA" id="ARBA00022679"/>
    </source>
</evidence>
<evidence type="ECO:0000256" key="1">
    <source>
        <dbReference type="ARBA" id="ARBA00004496"/>
    </source>
</evidence>
<comment type="subcellular location">
    <subcellularLocation>
        <location evidence="1 13">Cytoplasm</location>
    </subcellularLocation>
</comment>
<dbReference type="PANTHER" id="PTHR42995:SF5">
    <property type="entry name" value="ACETYL-COENZYME A CARBOXYLASE CARBOXYL TRANSFERASE SUBUNIT BETA, CHLOROPLASTIC"/>
    <property type="match status" value="1"/>
</dbReference>
<dbReference type="GeneID" id="95569133"/>
<dbReference type="RefSeq" id="WP_008076558.1">
    <property type="nucleotide sequence ID" value="NZ_AEVT01000058.1"/>
</dbReference>
<accession>E8M6A9</accession>
<keyword evidence="10 13" id="KW-0443">Lipid metabolism</keyword>
<dbReference type="eggNOG" id="COG0777">
    <property type="taxonomic scope" value="Bacteria"/>
</dbReference>
<comment type="cofactor">
    <cofactor evidence="13">
        <name>Zn(2+)</name>
        <dbReference type="ChEBI" id="CHEBI:29105"/>
    </cofactor>
    <text evidence="13">Binds 1 zinc ion per subunit.</text>
</comment>
<feature type="binding site" evidence="13">
    <location>
        <position position="29"/>
    </location>
    <ligand>
        <name>Zn(2+)</name>
        <dbReference type="ChEBI" id="CHEBI:29105"/>
    </ligand>
</feature>
<keyword evidence="11 13" id="KW-0275">Fatty acid biosynthesis</keyword>
<evidence type="ECO:0000256" key="8">
    <source>
        <dbReference type="ARBA" id="ARBA00022833"/>
    </source>
</evidence>
<dbReference type="GO" id="GO:0006633">
    <property type="term" value="P:fatty acid biosynthetic process"/>
    <property type="evidence" value="ECO:0007669"/>
    <property type="project" value="UniProtKB-KW"/>
</dbReference>
<evidence type="ECO:0000256" key="13">
    <source>
        <dbReference type="HAMAP-Rule" id="MF_01395"/>
    </source>
</evidence>
<comment type="caution">
    <text evidence="15">The sequence shown here is derived from an EMBL/GenBank/DDBJ whole genome shotgun (WGS) entry which is preliminary data.</text>
</comment>
<name>E8M6A9_PHOS4</name>
<dbReference type="Gene3D" id="3.90.226.10">
    <property type="entry name" value="2-enoyl-CoA Hydratase, Chain A, domain 1"/>
    <property type="match status" value="1"/>
</dbReference>
<keyword evidence="8 13" id="KW-0862">Zinc</keyword>
<evidence type="ECO:0000256" key="11">
    <source>
        <dbReference type="ARBA" id="ARBA00023160"/>
    </source>
</evidence>
<evidence type="ECO:0000256" key="2">
    <source>
        <dbReference type="ARBA" id="ARBA00022516"/>
    </source>
</evidence>
<reference evidence="15 16" key="1">
    <citation type="journal article" date="2012" name="Int. J. Syst. Evol. Microbiol.">
        <title>Vibrio caribbeanicus sp. nov., isolated from the marine sponge Scleritoderma cyanea.</title>
        <authorList>
            <person name="Hoffmann M."/>
            <person name="Monday S.R."/>
            <person name="Allard M.W."/>
            <person name="Strain E.A."/>
            <person name="Whittaker P."/>
            <person name="Naum M."/>
            <person name="McCarthy P.J."/>
            <person name="Lopez J.V."/>
            <person name="Fischer M."/>
            <person name="Brown E.W."/>
        </authorList>
    </citation>
    <scope>NUCLEOTIDE SEQUENCE [LARGE SCALE GENOMIC DNA]</scope>
    <source>
        <strain evidence="16">DSMZ 21326</strain>
    </source>
</reference>
<keyword evidence="13" id="KW-0963">Cytoplasm</keyword>
<evidence type="ECO:0000259" key="14">
    <source>
        <dbReference type="PROSITE" id="PS50980"/>
    </source>
</evidence>
<dbReference type="Pfam" id="PF17848">
    <property type="entry name" value="Zn_ribbon_ACC"/>
    <property type="match status" value="1"/>
</dbReference>
<dbReference type="GO" id="GO:0003989">
    <property type="term" value="F:acetyl-CoA carboxylase activity"/>
    <property type="evidence" value="ECO:0007669"/>
    <property type="project" value="InterPro"/>
</dbReference>
<dbReference type="GO" id="GO:0016743">
    <property type="term" value="F:carboxyl- or carbamoyltransferase activity"/>
    <property type="evidence" value="ECO:0007669"/>
    <property type="project" value="UniProtKB-UniRule"/>
</dbReference>
<dbReference type="EC" id="2.1.3.15" evidence="13"/>
<feature type="domain" description="CoA carboxyltransferase N-terminal" evidence="14">
    <location>
        <begin position="25"/>
        <end position="292"/>
    </location>
</feature>
<dbReference type="InterPro" id="IPR041010">
    <property type="entry name" value="Znf-ACC"/>
</dbReference>
<dbReference type="InterPro" id="IPR011762">
    <property type="entry name" value="COA_CT_N"/>
</dbReference>
<dbReference type="Pfam" id="PF01039">
    <property type="entry name" value="Carboxyl_trans"/>
    <property type="match status" value="1"/>
</dbReference>
<proteinExistence type="inferred from homology"/>
<dbReference type="InterPro" id="IPR029045">
    <property type="entry name" value="ClpP/crotonase-like_dom_sf"/>
</dbReference>
<dbReference type="SUPFAM" id="SSF52096">
    <property type="entry name" value="ClpP/crotonase"/>
    <property type="match status" value="1"/>
</dbReference>
<keyword evidence="3 13" id="KW-0808">Transferase</keyword>
<dbReference type="InterPro" id="IPR034733">
    <property type="entry name" value="AcCoA_carboxyl_beta"/>
</dbReference>
<keyword evidence="2 13" id="KW-0444">Lipid biosynthesis</keyword>
<dbReference type="PANTHER" id="PTHR42995">
    <property type="entry name" value="ACETYL-COENZYME A CARBOXYLASE CARBOXYL TRANSFERASE SUBUNIT BETA, CHLOROPLASTIC"/>
    <property type="match status" value="1"/>
</dbReference>
<comment type="subunit">
    <text evidence="13">Acetyl-CoA carboxylase is a heterohexamer composed of biotin carboxyl carrier protein (AccB), biotin carboxylase (AccC) and two subunits each of ACCase subunit alpha (AccA) and ACCase subunit beta (AccD).</text>
</comment>
<evidence type="ECO:0000256" key="10">
    <source>
        <dbReference type="ARBA" id="ARBA00023098"/>
    </source>
</evidence>
<feature type="binding site" evidence="13">
    <location>
        <position position="32"/>
    </location>
    <ligand>
        <name>Zn(2+)</name>
        <dbReference type="ChEBI" id="CHEBI:29105"/>
    </ligand>
</feature>
<keyword evidence="5 13" id="KW-0547">Nucleotide-binding</keyword>
<dbReference type="HAMAP" id="MF_01395">
    <property type="entry name" value="AcetylCoA_CT_beta"/>
    <property type="match status" value="1"/>
</dbReference>
<evidence type="ECO:0000313" key="16">
    <source>
        <dbReference type="Proteomes" id="UP000006228"/>
    </source>
</evidence>
<evidence type="ECO:0000256" key="9">
    <source>
        <dbReference type="ARBA" id="ARBA00022840"/>
    </source>
</evidence>
<keyword evidence="9 13" id="KW-0067">ATP-binding</keyword>
<feature type="binding site" evidence="13">
    <location>
        <position position="51"/>
    </location>
    <ligand>
        <name>Zn(2+)</name>
        <dbReference type="ChEBI" id="CHEBI:29105"/>
    </ligand>
</feature>
<dbReference type="OrthoDB" id="9772975at2"/>
<keyword evidence="7 13" id="KW-0276">Fatty acid metabolism</keyword>
<organism evidence="15 16">
    <name type="scientific">Vibrio sinaloensis DSM 21326</name>
    <dbReference type="NCBI Taxonomy" id="945550"/>
    <lineage>
        <taxon>Bacteria</taxon>
        <taxon>Pseudomonadati</taxon>
        <taxon>Pseudomonadota</taxon>
        <taxon>Gammaproteobacteria</taxon>
        <taxon>Vibrionales</taxon>
        <taxon>Vibrionaceae</taxon>
        <taxon>Vibrio</taxon>
        <taxon>Vibrio oreintalis group</taxon>
    </lineage>
</organism>
<evidence type="ECO:0000256" key="6">
    <source>
        <dbReference type="ARBA" id="ARBA00022771"/>
    </source>
</evidence>
<dbReference type="GO" id="GO:0008270">
    <property type="term" value="F:zinc ion binding"/>
    <property type="evidence" value="ECO:0007669"/>
    <property type="project" value="UniProtKB-UniRule"/>
</dbReference>
<dbReference type="GO" id="GO:0009329">
    <property type="term" value="C:acetate CoA-transferase complex"/>
    <property type="evidence" value="ECO:0007669"/>
    <property type="project" value="TreeGrafter"/>
</dbReference>
<protein>
    <recommendedName>
        <fullName evidence="13">Acetyl-coenzyme A carboxylase carboxyl transferase subunit beta</fullName>
        <shortName evidence="13">ACCase subunit beta</shortName>
        <shortName evidence="13">Acetyl-CoA carboxylase carboxyltransferase subunit beta</shortName>
        <ecNumber evidence="13">2.1.3.15</ecNumber>
    </recommendedName>
</protein>
<dbReference type="Proteomes" id="UP000006228">
    <property type="component" value="Unassembled WGS sequence"/>
</dbReference>
<dbReference type="GO" id="GO:0005524">
    <property type="term" value="F:ATP binding"/>
    <property type="evidence" value="ECO:0007669"/>
    <property type="project" value="UniProtKB-KW"/>
</dbReference>
<evidence type="ECO:0000256" key="7">
    <source>
        <dbReference type="ARBA" id="ARBA00022832"/>
    </source>
</evidence>
<evidence type="ECO:0000256" key="4">
    <source>
        <dbReference type="ARBA" id="ARBA00022723"/>
    </source>
</evidence>
<evidence type="ECO:0000313" key="15">
    <source>
        <dbReference type="EMBL" id="EGA70559.1"/>
    </source>
</evidence>
<feature type="binding site" evidence="13">
    <location>
        <position position="48"/>
    </location>
    <ligand>
        <name>Zn(2+)</name>
        <dbReference type="ChEBI" id="CHEBI:29105"/>
    </ligand>
</feature>
<comment type="pathway">
    <text evidence="13">Lipid metabolism; malonyl-CoA biosynthesis; malonyl-CoA from acetyl-CoA: step 1/1.</text>
</comment>
<dbReference type="InterPro" id="IPR000438">
    <property type="entry name" value="Acetyl_CoA_COase_Trfase_b_su"/>
</dbReference>
<keyword evidence="4 13" id="KW-0479">Metal-binding</keyword>
<sequence length="292" mass="31960">MSWLEKLLDRNRLIGSTKRRVPDGVWVQCPACEQTVYRLALEQNQQVCPKCSHHLRIGARERLTQFLDQDGQSELGAELEAQDPLNFKDNKRYKDRLTQAKKQTGESEAVVVLKGQLYGMPIVACAFDFSFMAGSMGSVAGARFVRAVDSAIASNCALVCFATSGGARMQESLMALMQMAKVSAALKQLADAKLPYVSVLTNPTLGGVSASLAMLGDIIVAEPEAIAGFAGRRVIEQTVREKLPDDFQCSEFMLERGAIDMIVDRRELRAKLAKLIAMLTGSPTIEDKSLIV</sequence>
<evidence type="ECO:0000256" key="5">
    <source>
        <dbReference type="ARBA" id="ARBA00022741"/>
    </source>
</evidence>
<gene>
    <name evidence="13" type="primary">accD</name>
    <name evidence="15" type="ORF">VISI1226_00800</name>
</gene>
<dbReference type="AlphaFoldDB" id="E8M6A9"/>
<dbReference type="UniPathway" id="UPA00655">
    <property type="reaction ID" value="UER00711"/>
</dbReference>
<keyword evidence="6 13" id="KW-0863">Zinc-finger</keyword>
<dbReference type="PRINTS" id="PR01070">
    <property type="entry name" value="ACCCTRFRASEB"/>
</dbReference>
<dbReference type="PROSITE" id="PS50980">
    <property type="entry name" value="COA_CT_NTER"/>
    <property type="match status" value="1"/>
</dbReference>